<dbReference type="Proteomes" id="UP000178587">
    <property type="component" value="Unassembled WGS sequence"/>
</dbReference>
<gene>
    <name evidence="5" type="ORF">A3A34_01140</name>
</gene>
<evidence type="ECO:0000256" key="3">
    <source>
        <dbReference type="ARBA" id="ARBA00030619"/>
    </source>
</evidence>
<organism evidence="5 6">
    <name type="scientific">Candidatus Kaiserbacteria bacterium RIFCSPLOWO2_01_FULL_50_24</name>
    <dbReference type="NCBI Taxonomy" id="1798507"/>
    <lineage>
        <taxon>Bacteria</taxon>
        <taxon>Candidatus Kaiseribacteriota</taxon>
    </lineage>
</organism>
<reference evidence="5 6" key="1">
    <citation type="journal article" date="2016" name="Nat. Commun.">
        <title>Thousands of microbial genomes shed light on interconnected biogeochemical processes in an aquifer system.</title>
        <authorList>
            <person name="Anantharaman K."/>
            <person name="Brown C.T."/>
            <person name="Hug L.A."/>
            <person name="Sharon I."/>
            <person name="Castelle C.J."/>
            <person name="Probst A.J."/>
            <person name="Thomas B.C."/>
            <person name="Singh A."/>
            <person name="Wilkins M.J."/>
            <person name="Karaoz U."/>
            <person name="Brodie E.L."/>
            <person name="Williams K.H."/>
            <person name="Hubbard S.S."/>
            <person name="Banfield J.F."/>
        </authorList>
    </citation>
    <scope>NUCLEOTIDE SEQUENCE [LARGE SCALE GENOMIC DNA]</scope>
</reference>
<dbReference type="InterPro" id="IPR036621">
    <property type="entry name" value="Anticodon-bd_dom_sf"/>
</dbReference>
<dbReference type="Pfam" id="PF03129">
    <property type="entry name" value="HGTP_anticodon"/>
    <property type="match status" value="1"/>
</dbReference>
<dbReference type="STRING" id="1798507.A3A34_01140"/>
<dbReference type="PANTHER" id="PTHR43707">
    <property type="entry name" value="HISTIDYL-TRNA SYNTHETASE"/>
    <property type="match status" value="1"/>
</dbReference>
<proteinExistence type="inferred from homology"/>
<keyword evidence="2" id="KW-0436">Ligase</keyword>
<protein>
    <recommendedName>
        <fullName evidence="3">Histidyl-tRNA synthetase</fullName>
    </recommendedName>
</protein>
<dbReference type="Gene3D" id="3.40.50.800">
    <property type="entry name" value="Anticodon-binding domain"/>
    <property type="match status" value="1"/>
</dbReference>
<dbReference type="InterPro" id="IPR004154">
    <property type="entry name" value="Anticodon-bd"/>
</dbReference>
<comment type="similarity">
    <text evidence="1">Belongs to the class-II aminoacyl-tRNA synthetase family.</text>
</comment>
<dbReference type="Gene3D" id="3.30.930.10">
    <property type="entry name" value="Bira Bifunctional Protein, Domain 2"/>
    <property type="match status" value="1"/>
</dbReference>
<comment type="caution">
    <text evidence="5">The sequence shown here is derived from an EMBL/GenBank/DDBJ whole genome shotgun (WGS) entry which is preliminary data.</text>
</comment>
<dbReference type="SUPFAM" id="SSF55681">
    <property type="entry name" value="Class II aaRS and biotin synthetases"/>
    <property type="match status" value="1"/>
</dbReference>
<evidence type="ECO:0000313" key="5">
    <source>
        <dbReference type="EMBL" id="OGG73531.1"/>
    </source>
</evidence>
<dbReference type="SUPFAM" id="SSF52954">
    <property type="entry name" value="Class II aaRS ABD-related"/>
    <property type="match status" value="1"/>
</dbReference>
<dbReference type="AlphaFoldDB" id="A0A1F6EIP9"/>
<dbReference type="EMBL" id="MFLU01000017">
    <property type="protein sequence ID" value="OGG73531.1"/>
    <property type="molecule type" value="Genomic_DNA"/>
</dbReference>
<evidence type="ECO:0000259" key="4">
    <source>
        <dbReference type="Pfam" id="PF03129"/>
    </source>
</evidence>
<dbReference type="InterPro" id="IPR004516">
    <property type="entry name" value="HisRS/HisZ"/>
</dbReference>
<dbReference type="PANTHER" id="PTHR43707:SF1">
    <property type="entry name" value="HISTIDINE--TRNA LIGASE, MITOCHONDRIAL-RELATED"/>
    <property type="match status" value="1"/>
</dbReference>
<name>A0A1F6EIP9_9BACT</name>
<sequence length="396" mass="44779">MLRLKDTRHAHTRAFLKPAIKLAEYYGFKPFEDAWKDAPSFRRVVQAREPLAFVRRDERSLVAVARKCAACVKKQPTALLWRIGSTKERSGTPGTSLDLHVVGVPSPVAEVLLILLTDRIAQHAGVEKRAIALNSIGSADSSGRYMRDIGGFLRKHLESISPTLRGRAATDPFGTLVQLIDRGHPIVSRAPQSMEYLTEEERKRFWELLEYLEVLRLPYELHAQILGSRDCWSHTLFEVATTDTETGARLPFAYGGRYDPLISWVSGVPSSAVRVSIECETRGRTRLDRVVSDVPAIYFLHLGREARRKVFDVLELLREADIPVHQSLLYERLGEQMEAARTFGVPYMLIMGHKEATEGNIMVREVATNAQDTVPVNELVGYLKRRRVQNWKPIAV</sequence>
<keyword evidence="2" id="KW-0030">Aminoacyl-tRNA synthetase</keyword>
<dbReference type="GO" id="GO:0006427">
    <property type="term" value="P:histidyl-tRNA aminoacylation"/>
    <property type="evidence" value="ECO:0007669"/>
    <property type="project" value="TreeGrafter"/>
</dbReference>
<dbReference type="InterPro" id="IPR045864">
    <property type="entry name" value="aa-tRNA-synth_II/BPL/LPL"/>
</dbReference>
<evidence type="ECO:0000313" key="6">
    <source>
        <dbReference type="Proteomes" id="UP000178587"/>
    </source>
</evidence>
<dbReference type="GO" id="GO:0005737">
    <property type="term" value="C:cytoplasm"/>
    <property type="evidence" value="ECO:0007669"/>
    <property type="project" value="InterPro"/>
</dbReference>
<feature type="domain" description="Anticodon-binding" evidence="4">
    <location>
        <begin position="304"/>
        <end position="385"/>
    </location>
</feature>
<dbReference type="GO" id="GO:0004821">
    <property type="term" value="F:histidine-tRNA ligase activity"/>
    <property type="evidence" value="ECO:0007669"/>
    <property type="project" value="TreeGrafter"/>
</dbReference>
<evidence type="ECO:0000256" key="2">
    <source>
        <dbReference type="ARBA" id="ARBA00023146"/>
    </source>
</evidence>
<evidence type="ECO:0000256" key="1">
    <source>
        <dbReference type="ARBA" id="ARBA00008226"/>
    </source>
</evidence>
<accession>A0A1F6EIP9</accession>